<dbReference type="PANTHER" id="PTHR23011">
    <property type="entry name" value="CYCLIC NUCLEOTIDE-BINDING DOMAIN CONTAINING PROTEIN"/>
    <property type="match status" value="1"/>
</dbReference>
<feature type="transmembrane region" description="Helical" evidence="1">
    <location>
        <begin position="232"/>
        <end position="255"/>
    </location>
</feature>
<reference evidence="3 4" key="1">
    <citation type="submission" date="2017-01" db="EMBL/GenBank/DDBJ databases">
        <authorList>
            <consortium name="Urmite Genomes"/>
        </authorList>
    </citation>
    <scope>NUCLEOTIDE SEQUENCE [LARGE SCALE GENOMIC DNA]</scope>
    <source>
        <strain evidence="3 4">AB215</strain>
    </source>
</reference>
<dbReference type="SUPFAM" id="SSF51206">
    <property type="entry name" value="cAMP-binding domain-like"/>
    <property type="match status" value="2"/>
</dbReference>
<dbReference type="InterPro" id="IPR036259">
    <property type="entry name" value="MFS_trans_sf"/>
</dbReference>
<evidence type="ECO:0000313" key="3">
    <source>
        <dbReference type="EMBL" id="SPM38138.1"/>
    </source>
</evidence>
<dbReference type="SUPFAM" id="SSF103473">
    <property type="entry name" value="MFS general substrate transporter"/>
    <property type="match status" value="1"/>
</dbReference>
<organism evidence="3 4">
    <name type="scientific">Mycobacterium numidiamassiliense</name>
    <dbReference type="NCBI Taxonomy" id="1841861"/>
    <lineage>
        <taxon>Bacteria</taxon>
        <taxon>Bacillati</taxon>
        <taxon>Actinomycetota</taxon>
        <taxon>Actinomycetes</taxon>
        <taxon>Mycobacteriales</taxon>
        <taxon>Mycobacteriaceae</taxon>
        <taxon>Mycobacterium</taxon>
    </lineage>
</organism>
<sequence length="675" mass="68300">VALAAIRRVARNPQLRMLMAACTAYYIGAFSYFVLLITFAFAAGGAAAVGAATLLAALPAGLVGLLAAPLTTSAHPQLHLAIGIGCRGLAMVAIIVAVLSGAPVSVVLVLVTVDSVASAAVRPLHGALVIRLSGTAAEGAAGNAVTSSLVSAIALAGPALAGLAFEFLGVAWAFALPATVFAAGVVAALLIRMPRADDFRTRAPAPGRSARSQVRLLGAGFRGIIASRPASAATVLFAVNVIVLGVWYVACASVADDRLHLGADGVATIMTVDAAGGLLGALATLSIVGRRGLARVLCGALLGLAVVFASLGATTSSAVGLAAAAGLGAAGAVAYAIAPTLVQRSVARATMVPAVATLQGLYPVGIAAGAIIAPLLIGPFGVPATLGIVGGAAGLISLLAWPRLRHADELSSDEAAKLGVIRATTMLAPLPALALEQLARAATRLTLPAGCEVIRQGDRGDRFYMIAAGVADVAVDGRRTATLGPGGSFGEIALLDDVPRSSTVTAREDLDLIAVERAEFLSALSDDSASGGRLGQIARTRMATLPVAERLVELNRDTTLSSRAACELLAPQPPMAAMRAEELRQLADSARVLVAADGAVIIREGDYGDTYYVILDGAAQVYEGDLMIRELRPGDGFGELAILRDVPRTATVRALGSTTLLAVDREAFQRAGQTG</sequence>
<dbReference type="PROSITE" id="PS00889">
    <property type="entry name" value="CNMP_BINDING_2"/>
    <property type="match status" value="1"/>
</dbReference>
<proteinExistence type="predicted"/>
<keyword evidence="1" id="KW-0812">Transmembrane</keyword>
<dbReference type="InterPro" id="IPR000595">
    <property type="entry name" value="cNMP-bd_dom"/>
</dbReference>
<dbReference type="PROSITE" id="PS00888">
    <property type="entry name" value="CNMP_BINDING_1"/>
    <property type="match status" value="2"/>
</dbReference>
<feature type="non-terminal residue" evidence="3">
    <location>
        <position position="1"/>
    </location>
</feature>
<dbReference type="CDD" id="cd00038">
    <property type="entry name" value="CAP_ED"/>
    <property type="match status" value="2"/>
</dbReference>
<dbReference type="EMBL" id="FUEZ01000003">
    <property type="protein sequence ID" value="SPM38138.1"/>
    <property type="molecule type" value="Genomic_DNA"/>
</dbReference>
<evidence type="ECO:0000259" key="2">
    <source>
        <dbReference type="PROSITE" id="PS50042"/>
    </source>
</evidence>
<dbReference type="AlphaFoldDB" id="A0A2U3P323"/>
<keyword evidence="4" id="KW-1185">Reference proteome</keyword>
<dbReference type="PANTHER" id="PTHR23011:SF28">
    <property type="entry name" value="CYCLIC NUCLEOTIDE-BINDING DOMAIN CONTAINING PROTEIN"/>
    <property type="match status" value="1"/>
</dbReference>
<dbReference type="Gene3D" id="2.60.120.10">
    <property type="entry name" value="Jelly Rolls"/>
    <property type="match status" value="2"/>
</dbReference>
<feature type="domain" description="Cyclic nucleotide-binding" evidence="2">
    <location>
        <begin position="426"/>
        <end position="524"/>
    </location>
</feature>
<keyword evidence="1" id="KW-0472">Membrane</keyword>
<protein>
    <submittedName>
        <fullName evidence="3">Membrane protein</fullName>
    </submittedName>
</protein>
<feature type="transmembrane region" description="Helical" evidence="1">
    <location>
        <begin position="47"/>
        <end position="68"/>
    </location>
</feature>
<dbReference type="InterPro" id="IPR018490">
    <property type="entry name" value="cNMP-bd_dom_sf"/>
</dbReference>
<feature type="transmembrane region" description="Helical" evidence="1">
    <location>
        <begin position="267"/>
        <end position="285"/>
    </location>
</feature>
<feature type="transmembrane region" description="Helical" evidence="1">
    <location>
        <begin position="171"/>
        <end position="191"/>
    </location>
</feature>
<accession>A0A2U3P323</accession>
<feature type="transmembrane region" description="Helical" evidence="1">
    <location>
        <begin position="292"/>
        <end position="313"/>
    </location>
</feature>
<dbReference type="PROSITE" id="PS50042">
    <property type="entry name" value="CNMP_BINDING_3"/>
    <property type="match status" value="2"/>
</dbReference>
<dbReference type="Pfam" id="PF00027">
    <property type="entry name" value="cNMP_binding"/>
    <property type="match status" value="2"/>
</dbReference>
<feature type="domain" description="Cyclic nucleotide-binding" evidence="2">
    <location>
        <begin position="574"/>
        <end position="670"/>
    </location>
</feature>
<dbReference type="Gene3D" id="1.20.1250.20">
    <property type="entry name" value="MFS general substrate transporter like domains"/>
    <property type="match status" value="2"/>
</dbReference>
<feature type="transmembrane region" description="Helical" evidence="1">
    <location>
        <begin position="383"/>
        <end position="401"/>
    </location>
</feature>
<feature type="transmembrane region" description="Helical" evidence="1">
    <location>
        <begin position="354"/>
        <end position="377"/>
    </location>
</feature>
<name>A0A2U3P323_9MYCO</name>
<dbReference type="InterPro" id="IPR014710">
    <property type="entry name" value="RmlC-like_jellyroll"/>
</dbReference>
<dbReference type="InterPro" id="IPR018488">
    <property type="entry name" value="cNMP-bd_CS"/>
</dbReference>
<evidence type="ECO:0000313" key="4">
    <source>
        <dbReference type="Proteomes" id="UP000240424"/>
    </source>
</evidence>
<feature type="transmembrane region" description="Helical" evidence="1">
    <location>
        <begin position="319"/>
        <end position="342"/>
    </location>
</feature>
<gene>
    <name evidence="3" type="ORF">MNAB215_314</name>
</gene>
<feature type="transmembrane region" description="Helical" evidence="1">
    <location>
        <begin position="17"/>
        <end position="41"/>
    </location>
</feature>
<dbReference type="Proteomes" id="UP000240424">
    <property type="component" value="Unassembled WGS sequence"/>
</dbReference>
<keyword evidence="1" id="KW-1133">Transmembrane helix</keyword>
<evidence type="ECO:0000256" key="1">
    <source>
        <dbReference type="SAM" id="Phobius"/>
    </source>
</evidence>
<dbReference type="STRING" id="1841861.GCA_900157365_04516"/>
<dbReference type="SMART" id="SM00100">
    <property type="entry name" value="cNMP"/>
    <property type="match status" value="2"/>
</dbReference>
<dbReference type="PRINTS" id="PR00103">
    <property type="entry name" value="CAMPKINASE"/>
</dbReference>